<dbReference type="CDD" id="cd00761">
    <property type="entry name" value="Glyco_tranf_GTA_type"/>
    <property type="match status" value="1"/>
</dbReference>
<dbReference type="OrthoDB" id="3734556at2"/>
<organism evidence="2 3">
    <name type="scientific">Microlunatus elymi</name>
    <dbReference type="NCBI Taxonomy" id="2596828"/>
    <lineage>
        <taxon>Bacteria</taxon>
        <taxon>Bacillati</taxon>
        <taxon>Actinomycetota</taxon>
        <taxon>Actinomycetes</taxon>
        <taxon>Propionibacteriales</taxon>
        <taxon>Propionibacteriaceae</taxon>
        <taxon>Microlunatus</taxon>
    </lineage>
</organism>
<dbReference type="PANTHER" id="PTHR43685:SF2">
    <property type="entry name" value="GLYCOSYLTRANSFERASE 2-LIKE DOMAIN-CONTAINING PROTEIN"/>
    <property type="match status" value="1"/>
</dbReference>
<dbReference type="InterPro" id="IPR050834">
    <property type="entry name" value="Glycosyltransf_2"/>
</dbReference>
<accession>A0A516PTX8</accession>
<sequence>MPRWMLPRSTPGSQVPLPTVSVVVPCYNYGRYLPQAVHSVLDQPGVAVDVLIVDDCSTDGSQAVAQELADANPRVKVLLHERNAGHIATYNEGLSRARGEYVVLLSADDLLAPGSLGRATGLMRANPTVGLVYGHPQDFVDTPPEFIGRRSSWTVWNGVGWIRRLCRRGGNVILSPEAVVRTDIMRRLVGYRADMPHEADMELWLRIAAVSDVGRINGPDQAYYRDHGANMHHGRSEGLWLADLQARTNVFDTFFAEHPTVASRIGDRAHHAARRALANEALRRARMAALADGGSSASAQELAGFARQVCPEIVSTLAWRQFDHYQSISSSGALAGADRALNRIVESYRWRRWRVTGT</sequence>
<dbReference type="InterPro" id="IPR029044">
    <property type="entry name" value="Nucleotide-diphossugar_trans"/>
</dbReference>
<dbReference type="PANTHER" id="PTHR43685">
    <property type="entry name" value="GLYCOSYLTRANSFERASE"/>
    <property type="match status" value="1"/>
</dbReference>
<evidence type="ECO:0000259" key="1">
    <source>
        <dbReference type="Pfam" id="PF00535"/>
    </source>
</evidence>
<dbReference type="Proteomes" id="UP000319263">
    <property type="component" value="Chromosome"/>
</dbReference>
<keyword evidence="3" id="KW-1185">Reference proteome</keyword>
<name>A0A516PTX8_9ACTN</name>
<keyword evidence="2" id="KW-0808">Transferase</keyword>
<feature type="domain" description="Glycosyltransferase 2-like" evidence="1">
    <location>
        <begin position="21"/>
        <end position="155"/>
    </location>
</feature>
<proteinExistence type="predicted"/>
<reference evidence="2 3" key="1">
    <citation type="submission" date="2019-07" db="EMBL/GenBank/DDBJ databases">
        <title>Microlunatus dokdonensis sp. nov. isolated from the rhizospheric soil of the wild plant Elymus tsukushiensis.</title>
        <authorList>
            <person name="Ghim S.-Y."/>
            <person name="Hwang Y.-J."/>
            <person name="Son J.-S."/>
            <person name="Shin J.-H."/>
        </authorList>
    </citation>
    <scope>NUCLEOTIDE SEQUENCE [LARGE SCALE GENOMIC DNA]</scope>
    <source>
        <strain evidence="2 3">KUDC0627</strain>
    </source>
</reference>
<dbReference type="Gene3D" id="3.90.550.10">
    <property type="entry name" value="Spore Coat Polysaccharide Biosynthesis Protein SpsA, Chain A"/>
    <property type="match status" value="1"/>
</dbReference>
<evidence type="ECO:0000313" key="2">
    <source>
        <dbReference type="EMBL" id="QDP94599.1"/>
    </source>
</evidence>
<evidence type="ECO:0000313" key="3">
    <source>
        <dbReference type="Proteomes" id="UP000319263"/>
    </source>
</evidence>
<dbReference type="GO" id="GO:0016740">
    <property type="term" value="F:transferase activity"/>
    <property type="evidence" value="ECO:0007669"/>
    <property type="project" value="UniProtKB-KW"/>
</dbReference>
<gene>
    <name evidence="2" type="ORF">FOE78_00525</name>
</gene>
<dbReference type="KEGG" id="mik:FOE78_00525"/>
<dbReference type="Pfam" id="PF00535">
    <property type="entry name" value="Glycos_transf_2"/>
    <property type="match status" value="1"/>
</dbReference>
<dbReference type="InterPro" id="IPR001173">
    <property type="entry name" value="Glyco_trans_2-like"/>
</dbReference>
<dbReference type="EMBL" id="CP041692">
    <property type="protein sequence ID" value="QDP94599.1"/>
    <property type="molecule type" value="Genomic_DNA"/>
</dbReference>
<dbReference type="AlphaFoldDB" id="A0A516PTX8"/>
<dbReference type="SUPFAM" id="SSF53448">
    <property type="entry name" value="Nucleotide-diphospho-sugar transferases"/>
    <property type="match status" value="1"/>
</dbReference>
<protein>
    <submittedName>
        <fullName evidence="2">Glycosyltransferase family 2 protein</fullName>
    </submittedName>
</protein>